<organism evidence="2 3">
    <name type="scientific">Agrilutibacter niabensis</name>
    <dbReference type="NCBI Taxonomy" id="380628"/>
    <lineage>
        <taxon>Bacteria</taxon>
        <taxon>Pseudomonadati</taxon>
        <taxon>Pseudomonadota</taxon>
        <taxon>Gammaproteobacteria</taxon>
        <taxon>Lysobacterales</taxon>
        <taxon>Lysobacteraceae</taxon>
        <taxon>Agrilutibacter</taxon>
    </lineage>
</organism>
<feature type="chain" id="PRO_5046039252" description="Lipoprotein" evidence="1">
    <location>
        <begin position="18"/>
        <end position="161"/>
    </location>
</feature>
<name>A0ABU1VR87_9GAMM</name>
<sequence length="161" mass="16618">MRILSLLLLLAALTGCASTSKVMVGQTRAPITPDQVRIYSQPPPHYQEIAMLETQSGGFTYGEQKKMDEVLANLRKSAAELGANGVLLEGHGNVYSGSGVGVGVGSSNYGHSSSTGVGVGFNISPSPKHASAMAIWVDPADVPTLPATPAPPTTPPPPRTP</sequence>
<feature type="signal peptide" evidence="1">
    <location>
        <begin position="1"/>
        <end position="17"/>
    </location>
</feature>
<protein>
    <recommendedName>
        <fullName evidence="4">Lipoprotein</fullName>
    </recommendedName>
</protein>
<proteinExistence type="predicted"/>
<keyword evidence="3" id="KW-1185">Reference proteome</keyword>
<dbReference type="EMBL" id="JAVDVW010000002">
    <property type="protein sequence ID" value="MDR7100011.1"/>
    <property type="molecule type" value="Genomic_DNA"/>
</dbReference>
<evidence type="ECO:0008006" key="4">
    <source>
        <dbReference type="Google" id="ProtNLM"/>
    </source>
</evidence>
<gene>
    <name evidence="2" type="ORF">J2X04_002392</name>
</gene>
<comment type="caution">
    <text evidence="2">The sequence shown here is derived from an EMBL/GenBank/DDBJ whole genome shotgun (WGS) entry which is preliminary data.</text>
</comment>
<dbReference type="RefSeq" id="WP_310054538.1">
    <property type="nucleotide sequence ID" value="NZ_JAVDVW010000002.1"/>
</dbReference>
<evidence type="ECO:0000313" key="3">
    <source>
        <dbReference type="Proteomes" id="UP001267878"/>
    </source>
</evidence>
<evidence type="ECO:0000256" key="1">
    <source>
        <dbReference type="SAM" id="SignalP"/>
    </source>
</evidence>
<dbReference type="PROSITE" id="PS51257">
    <property type="entry name" value="PROKAR_LIPOPROTEIN"/>
    <property type="match status" value="1"/>
</dbReference>
<dbReference type="Proteomes" id="UP001267878">
    <property type="component" value="Unassembled WGS sequence"/>
</dbReference>
<keyword evidence="1" id="KW-0732">Signal</keyword>
<accession>A0ABU1VR87</accession>
<reference evidence="2 3" key="1">
    <citation type="submission" date="2023-07" db="EMBL/GenBank/DDBJ databases">
        <title>Sorghum-associated microbial communities from plants grown in Nebraska, USA.</title>
        <authorList>
            <person name="Schachtman D."/>
        </authorList>
    </citation>
    <scope>NUCLEOTIDE SEQUENCE [LARGE SCALE GENOMIC DNA]</scope>
    <source>
        <strain evidence="2 3">BE187</strain>
    </source>
</reference>
<evidence type="ECO:0000313" key="2">
    <source>
        <dbReference type="EMBL" id="MDR7100011.1"/>
    </source>
</evidence>